<accession>A0A5S3P1Y8</accession>
<comment type="similarity">
    <text evidence="9">Belongs to the Pal lipoprotein family.</text>
</comment>
<evidence type="ECO:0000256" key="5">
    <source>
        <dbReference type="ARBA" id="ARBA00023139"/>
    </source>
</evidence>
<comment type="subcellular location">
    <subcellularLocation>
        <location evidence="1">Cell outer membrane</location>
    </subcellularLocation>
</comment>
<comment type="function">
    <text evidence="9">Part of the Tol-Pal system, which plays a role in outer membrane invagination during cell division and is important for maintaining outer membrane integrity.</text>
</comment>
<keyword evidence="7 12" id="KW-0449">Lipoprotein</keyword>
<evidence type="ECO:0000256" key="4">
    <source>
        <dbReference type="ARBA" id="ARBA00023136"/>
    </source>
</evidence>
<comment type="subunit">
    <text evidence="9">The Tol-Pal system is composed of five core proteins: the inner membrane proteins TolA, TolQ and TolR, the periplasmic protein TolB and the outer membrane protein Pal. They form a network linking the inner and outer membranes and the peptidoglycan layer.</text>
</comment>
<keyword evidence="13" id="KW-1185">Reference proteome</keyword>
<feature type="domain" description="OmpA-like" evidence="11">
    <location>
        <begin position="49"/>
        <end position="164"/>
    </location>
</feature>
<dbReference type="HAMAP" id="MF_02204">
    <property type="entry name" value="Pal"/>
    <property type="match status" value="1"/>
</dbReference>
<dbReference type="PRINTS" id="PR01021">
    <property type="entry name" value="OMPADOMAIN"/>
</dbReference>
<keyword evidence="4 10" id="KW-0472">Membrane</keyword>
<dbReference type="Proteomes" id="UP000309668">
    <property type="component" value="Unassembled WGS sequence"/>
</dbReference>
<dbReference type="InterPro" id="IPR039001">
    <property type="entry name" value="Pal"/>
</dbReference>
<evidence type="ECO:0000313" key="12">
    <source>
        <dbReference type="EMBL" id="TMM46752.1"/>
    </source>
</evidence>
<dbReference type="OrthoDB" id="9809164at2"/>
<evidence type="ECO:0000256" key="1">
    <source>
        <dbReference type="ARBA" id="ARBA00004442"/>
    </source>
</evidence>
<proteinExistence type="inferred from homology"/>
<dbReference type="CDD" id="cd07185">
    <property type="entry name" value="OmpA_C-like"/>
    <property type="match status" value="1"/>
</dbReference>
<reference evidence="12 13" key="1">
    <citation type="submission" date="2019-05" db="EMBL/GenBank/DDBJ databases">
        <title>Erythrobacter marisflavi sp. nov., isolated from isolated from water of an estuary environment.</title>
        <authorList>
            <person name="Yoon J.-H."/>
        </authorList>
    </citation>
    <scope>NUCLEOTIDE SEQUENCE [LARGE SCALE GENOMIC DNA]</scope>
    <source>
        <strain evidence="12 13">KEM-5</strain>
    </source>
</reference>
<protein>
    <recommendedName>
        <fullName evidence="9">Peptidoglycan-associated protein</fullName>
    </recommendedName>
</protein>
<keyword evidence="5" id="KW-0564">Palmitate</keyword>
<dbReference type="InterPro" id="IPR014169">
    <property type="entry name" value="Pal_lipo_C"/>
</dbReference>
<dbReference type="GO" id="GO:0009279">
    <property type="term" value="C:cell outer membrane"/>
    <property type="evidence" value="ECO:0007669"/>
    <property type="project" value="UniProtKB-SubCell"/>
</dbReference>
<evidence type="ECO:0000259" key="11">
    <source>
        <dbReference type="PROSITE" id="PS51123"/>
    </source>
</evidence>
<evidence type="ECO:0000256" key="9">
    <source>
        <dbReference type="HAMAP-Rule" id="MF_02204"/>
    </source>
</evidence>
<keyword evidence="3" id="KW-0732">Signal</keyword>
<dbReference type="PANTHER" id="PTHR30329">
    <property type="entry name" value="STATOR ELEMENT OF FLAGELLAR MOTOR COMPLEX"/>
    <property type="match status" value="1"/>
</dbReference>
<sequence>MMLLAGTASLAACQKKAPEELPPPPMDNTDTTPVTPIATGPGVGSQQHFTDAVGMSNTVIYFDTDRFNVDSEDAAKLQRQAQYFAQYPDVMFTVEGHCDERGTRDYNLALGERRANAAKNYLTSLGIPASRIRTLSYGKERPVALGSDEGSWAQNRRAATVTIN</sequence>
<keyword evidence="8 9" id="KW-0131">Cell cycle</keyword>
<dbReference type="InterPro" id="IPR006665">
    <property type="entry name" value="OmpA-like"/>
</dbReference>
<keyword evidence="2 9" id="KW-0132">Cell division</keyword>
<dbReference type="PRINTS" id="PR01023">
    <property type="entry name" value="NAFLGMOTY"/>
</dbReference>
<dbReference type="Gene3D" id="3.30.1330.60">
    <property type="entry name" value="OmpA-like domain"/>
    <property type="match status" value="1"/>
</dbReference>
<dbReference type="SUPFAM" id="SSF103088">
    <property type="entry name" value="OmpA-like"/>
    <property type="match status" value="1"/>
</dbReference>
<dbReference type="Pfam" id="PF00691">
    <property type="entry name" value="OmpA"/>
    <property type="match status" value="1"/>
</dbReference>
<dbReference type="InterPro" id="IPR050330">
    <property type="entry name" value="Bact_OuterMem_StrucFunc"/>
</dbReference>
<organism evidence="12 13">
    <name type="scientific">Qipengyuania marisflavi</name>
    <dbReference type="NCBI Taxonomy" id="2486356"/>
    <lineage>
        <taxon>Bacteria</taxon>
        <taxon>Pseudomonadati</taxon>
        <taxon>Pseudomonadota</taxon>
        <taxon>Alphaproteobacteria</taxon>
        <taxon>Sphingomonadales</taxon>
        <taxon>Erythrobacteraceae</taxon>
        <taxon>Qipengyuania</taxon>
    </lineage>
</organism>
<keyword evidence="6" id="KW-0998">Cell outer membrane</keyword>
<evidence type="ECO:0000256" key="8">
    <source>
        <dbReference type="ARBA" id="ARBA00023306"/>
    </source>
</evidence>
<dbReference type="NCBIfam" id="TIGR02802">
    <property type="entry name" value="Pal_lipo"/>
    <property type="match status" value="1"/>
</dbReference>
<evidence type="ECO:0000256" key="7">
    <source>
        <dbReference type="ARBA" id="ARBA00023288"/>
    </source>
</evidence>
<dbReference type="InterPro" id="IPR036737">
    <property type="entry name" value="OmpA-like_sf"/>
</dbReference>
<dbReference type="GO" id="GO:0051301">
    <property type="term" value="P:cell division"/>
    <property type="evidence" value="ECO:0007669"/>
    <property type="project" value="UniProtKB-UniRule"/>
</dbReference>
<dbReference type="PROSITE" id="PS51123">
    <property type="entry name" value="OMPA_2"/>
    <property type="match status" value="1"/>
</dbReference>
<evidence type="ECO:0000256" key="10">
    <source>
        <dbReference type="PROSITE-ProRule" id="PRU00473"/>
    </source>
</evidence>
<evidence type="ECO:0000313" key="13">
    <source>
        <dbReference type="Proteomes" id="UP000309668"/>
    </source>
</evidence>
<evidence type="ECO:0000256" key="2">
    <source>
        <dbReference type="ARBA" id="ARBA00022618"/>
    </source>
</evidence>
<evidence type="ECO:0000256" key="3">
    <source>
        <dbReference type="ARBA" id="ARBA00022729"/>
    </source>
</evidence>
<name>A0A5S3P1Y8_9SPHN</name>
<dbReference type="EMBL" id="VCAO01000006">
    <property type="protein sequence ID" value="TMM46752.1"/>
    <property type="molecule type" value="Genomic_DNA"/>
</dbReference>
<gene>
    <name evidence="9 12" type="primary">pal</name>
    <name evidence="12" type="ORF">FEV51_10650</name>
</gene>
<dbReference type="InterPro" id="IPR006664">
    <property type="entry name" value="OMP_bac"/>
</dbReference>
<comment type="caution">
    <text evidence="12">The sequence shown here is derived from an EMBL/GenBank/DDBJ whole genome shotgun (WGS) entry which is preliminary data.</text>
</comment>
<evidence type="ECO:0000256" key="6">
    <source>
        <dbReference type="ARBA" id="ARBA00023237"/>
    </source>
</evidence>
<dbReference type="PANTHER" id="PTHR30329:SF21">
    <property type="entry name" value="LIPOPROTEIN YIAD-RELATED"/>
    <property type="match status" value="1"/>
</dbReference>
<dbReference type="AlphaFoldDB" id="A0A5S3P1Y8"/>